<feature type="compositionally biased region" description="Low complexity" evidence="1">
    <location>
        <begin position="345"/>
        <end position="369"/>
    </location>
</feature>
<name>A0ABP0ZVW5_9ASCO</name>
<evidence type="ECO:0000313" key="2">
    <source>
        <dbReference type="EMBL" id="CAK9441217.1"/>
    </source>
</evidence>
<evidence type="ECO:0000313" key="3">
    <source>
        <dbReference type="Proteomes" id="UP001497383"/>
    </source>
</evidence>
<protein>
    <recommendedName>
        <fullName evidence="4">DNA recombination and repair protein Rad51-like C-terminal domain-containing protein</fullName>
    </recommendedName>
</protein>
<evidence type="ECO:0000256" key="1">
    <source>
        <dbReference type="SAM" id="MobiDB-lite"/>
    </source>
</evidence>
<sequence>MVLLSDLVSSQQAFNRLTTSVPTLDEIILQTSVVKNKVYDFQSSPGCHGMHIVMSSLVVSHLLAGNKVVIIDALNRFPFKLLQKQPDFRMEMKRHVTHYFCDTFAKLYSLLAKLKVDNDTMVVINDFNSLVEFYKLEMSSTYEEMILRHHLDVNAVLVHNKQTGSSEPLPQLPANSDLLKISPIVKFESHLGHLFKVMNDICAQRNSMMFLLGYMETKYRPYKLKETGDERTPSTQSSFTEKGRTVLKPSEMHKSTTNKFIFYHDWYHKSPHFVQTYPVEESGRVTYVNQSMLRFVNAVQVETRAELFAPVYFDVDEEFYYDNDEDFDHGFRVRDLSAVSQNNHTNTSITTSGTTTSSSSATTTSTVGTRTERSSLRTISTRLSSSQTSVDATVINVTHNMSTPVEASNELSPTSDTESVIQESQEDISILQR</sequence>
<accession>A0ABP0ZVW5</accession>
<dbReference type="GeneID" id="92210282"/>
<dbReference type="RefSeq" id="XP_066832024.1">
    <property type="nucleotide sequence ID" value="XM_066975379.1"/>
</dbReference>
<reference evidence="2 3" key="1">
    <citation type="submission" date="2024-03" db="EMBL/GenBank/DDBJ databases">
        <authorList>
            <person name="Brejova B."/>
        </authorList>
    </citation>
    <scope>NUCLEOTIDE SEQUENCE [LARGE SCALE GENOMIC DNA]</scope>
    <source>
        <strain evidence="2 3">CBS 14171</strain>
    </source>
</reference>
<feature type="compositionally biased region" description="Polar residues" evidence="1">
    <location>
        <begin position="400"/>
        <end position="423"/>
    </location>
</feature>
<keyword evidence="3" id="KW-1185">Reference proteome</keyword>
<dbReference type="EMBL" id="OZ022410">
    <property type="protein sequence ID" value="CAK9441217.1"/>
    <property type="molecule type" value="Genomic_DNA"/>
</dbReference>
<proteinExistence type="predicted"/>
<feature type="region of interest" description="Disordered" evidence="1">
    <location>
        <begin position="400"/>
        <end position="433"/>
    </location>
</feature>
<feature type="region of interest" description="Disordered" evidence="1">
    <location>
        <begin position="343"/>
        <end position="384"/>
    </location>
</feature>
<evidence type="ECO:0008006" key="4">
    <source>
        <dbReference type="Google" id="ProtNLM"/>
    </source>
</evidence>
<dbReference type="Proteomes" id="UP001497383">
    <property type="component" value="Chromosome 6"/>
</dbReference>
<organism evidence="2 3">
    <name type="scientific">Lodderomyces beijingensis</name>
    <dbReference type="NCBI Taxonomy" id="1775926"/>
    <lineage>
        <taxon>Eukaryota</taxon>
        <taxon>Fungi</taxon>
        <taxon>Dikarya</taxon>
        <taxon>Ascomycota</taxon>
        <taxon>Saccharomycotina</taxon>
        <taxon>Pichiomycetes</taxon>
        <taxon>Debaryomycetaceae</taxon>
        <taxon>Candida/Lodderomyces clade</taxon>
        <taxon>Lodderomyces</taxon>
    </lineage>
</organism>
<gene>
    <name evidence="2" type="ORF">LODBEIA_P50860</name>
</gene>